<accession>A0AAZ3S5U3</accession>
<proteinExistence type="predicted"/>
<feature type="coiled-coil region" evidence="2">
    <location>
        <begin position="240"/>
        <end position="288"/>
    </location>
</feature>
<gene>
    <name evidence="4" type="primary">CCDC146</name>
</gene>
<dbReference type="PANTHER" id="PTHR32083">
    <property type="entry name" value="CILIA AND FLAGELLA-ASSOCIATED PROTEIN 58-RELATED"/>
    <property type="match status" value="1"/>
</dbReference>
<reference evidence="4" key="2">
    <citation type="submission" date="2025-08" db="UniProtKB">
        <authorList>
            <consortium name="Ensembl"/>
        </authorList>
    </citation>
    <scope>IDENTIFICATION</scope>
</reference>
<dbReference type="GO" id="GO:0005856">
    <property type="term" value="C:cytoskeleton"/>
    <property type="evidence" value="ECO:0007669"/>
    <property type="project" value="TreeGrafter"/>
</dbReference>
<feature type="coiled-coil region" evidence="2">
    <location>
        <begin position="161"/>
        <end position="206"/>
    </location>
</feature>
<dbReference type="Ensembl" id="ENSOTST00005165617.1">
    <property type="protein sequence ID" value="ENSOTSP00005148495.1"/>
    <property type="gene ID" value="ENSOTSG00005067316.1"/>
</dbReference>
<keyword evidence="1 2" id="KW-0175">Coiled coil</keyword>
<organism evidence="4 5">
    <name type="scientific">Oncorhynchus tshawytscha</name>
    <name type="common">Chinook salmon</name>
    <name type="synonym">Salmo tshawytscha</name>
    <dbReference type="NCBI Taxonomy" id="74940"/>
    <lineage>
        <taxon>Eukaryota</taxon>
        <taxon>Metazoa</taxon>
        <taxon>Chordata</taxon>
        <taxon>Craniata</taxon>
        <taxon>Vertebrata</taxon>
        <taxon>Euteleostomi</taxon>
        <taxon>Actinopterygii</taxon>
        <taxon>Neopterygii</taxon>
        <taxon>Teleostei</taxon>
        <taxon>Protacanthopterygii</taxon>
        <taxon>Salmoniformes</taxon>
        <taxon>Salmonidae</taxon>
        <taxon>Salmoninae</taxon>
        <taxon>Oncorhynchus</taxon>
    </lineage>
</organism>
<reference evidence="5" key="1">
    <citation type="journal article" date="2018" name="PLoS ONE">
        <title>Chinook salmon (Oncorhynchus tshawytscha) genome and transcriptome.</title>
        <authorList>
            <person name="Christensen K.A."/>
            <person name="Leong J.S."/>
            <person name="Sakhrani D."/>
            <person name="Biagi C.A."/>
            <person name="Minkley D.R."/>
            <person name="Withler R.E."/>
            <person name="Rondeau E.B."/>
            <person name="Koop B.F."/>
            <person name="Devlin R.H."/>
        </authorList>
    </citation>
    <scope>NUCLEOTIDE SEQUENCE [LARGE SCALE GENOMIC DNA]</scope>
</reference>
<evidence type="ECO:0000313" key="4">
    <source>
        <dbReference type="Ensembl" id="ENSOTSP00005148495.1"/>
    </source>
</evidence>
<evidence type="ECO:0000256" key="2">
    <source>
        <dbReference type="SAM" id="Coils"/>
    </source>
</evidence>
<dbReference type="InterPro" id="IPR049270">
    <property type="entry name" value="CFAP58_CC"/>
</dbReference>
<reference evidence="4" key="3">
    <citation type="submission" date="2025-09" db="UniProtKB">
        <authorList>
            <consortium name="Ensembl"/>
        </authorList>
    </citation>
    <scope>IDENTIFICATION</scope>
</reference>
<dbReference type="GeneTree" id="ENSGT00530000063534"/>
<protein>
    <recommendedName>
        <fullName evidence="3">Cilia- and flagella-associated protein 58 central coiled coil domain-containing protein</fullName>
    </recommendedName>
</protein>
<keyword evidence="5" id="KW-1185">Reference proteome</keyword>
<sequence length="668" mass="78223">PQPSSQQSEICLSVCDSHLPTPALSSQSSVCDSHLPTPALSSQRSVCDSHLPTPALSSQRSVCVCLSQQSEIRLLQEAKQFRAELERQQRDLETAEQFPEGPDTEVSRMRQQLLKFHNDLRQAEERDYQMNYQLECLTEEKLCLEKEYESQPKPVELEKRAKALKDSSEELRKEVSQRRQEIHSLLEDMEARHKLMTREQRELDHKKDSIVNNQVTGWRGQREGIGRAEDEQLSEVAALQKMTEARCRSLEEEKREVRRQVEGRRAHLEAAEREHSMLQKEQEMTKEKEVIMMGQRYRTGCRQCPLAEVETQLIEQCVEQEQELMRQSHRHREELHTLSCLTQIKADEREQKSRDRHRAEQRYHRIKQELRGKSLVIHELKKQNQEVQSRLGVFAKLYDNIKGDRNKCMNLIQMASQRTAEMREKFKILDNEIEILRTNAINKEKLLQKSRLKHFHSHTIRDSLRNDISKVTLVLHEMRQKREEQKLNLGRLTHMINYHEQNLLQMRKSHDNAVQSRNDRGVQLLEREEEMCIFYEKVNVQEGLIRDGNIEMQALEEETRCLQMITKEEGRQTALSRKLVPCQRRLKGESTMLQIQGPDKDTLEKKHLKRCSGTFVYFLSSSSESSTHESKVVLKNGVLRHICAECAPRHCSLSLSRCVVCVTQMAQD</sequence>
<dbReference type="PANTHER" id="PTHR32083:SF34">
    <property type="entry name" value="COILED-COIL DOMAIN-CONTAINING PROTEIN 146"/>
    <property type="match status" value="1"/>
</dbReference>
<evidence type="ECO:0000259" key="3">
    <source>
        <dbReference type="Pfam" id="PF21771"/>
    </source>
</evidence>
<evidence type="ECO:0000256" key="1">
    <source>
        <dbReference type="ARBA" id="ARBA00023054"/>
    </source>
</evidence>
<evidence type="ECO:0000313" key="5">
    <source>
        <dbReference type="Proteomes" id="UP000694402"/>
    </source>
</evidence>
<dbReference type="Pfam" id="PF21771">
    <property type="entry name" value="CFAP58_CC"/>
    <property type="match status" value="1"/>
</dbReference>
<feature type="coiled-coil region" evidence="2">
    <location>
        <begin position="71"/>
        <end position="126"/>
    </location>
</feature>
<feature type="domain" description="Cilia- and flagella-associated protein 58 central coiled coil" evidence="3">
    <location>
        <begin position="373"/>
        <end position="571"/>
    </location>
</feature>
<dbReference type="Proteomes" id="UP000694402">
    <property type="component" value="Unassembled WGS sequence"/>
</dbReference>
<name>A0AAZ3S5U3_ONCTS</name>
<dbReference type="AlphaFoldDB" id="A0AAZ3S5U3"/>